<evidence type="ECO:0000313" key="1">
    <source>
        <dbReference type="EMBL" id="KYP31704.1"/>
    </source>
</evidence>
<name>A0A151QN62_CAJCA</name>
<dbReference type="EMBL" id="KQ485735">
    <property type="protein sequence ID" value="KYP31704.1"/>
    <property type="molecule type" value="Genomic_DNA"/>
</dbReference>
<gene>
    <name evidence="1" type="ORF">KK1_047831</name>
</gene>
<protein>
    <submittedName>
        <fullName evidence="1">Uncharacterized protein</fullName>
    </submittedName>
</protein>
<dbReference type="Gramene" id="C.cajan_44268.t">
    <property type="protein sequence ID" value="C.cajan_44268.t.cds1"/>
    <property type="gene ID" value="C.cajan_44268"/>
</dbReference>
<evidence type="ECO:0000313" key="2">
    <source>
        <dbReference type="Proteomes" id="UP000075243"/>
    </source>
</evidence>
<proteinExistence type="predicted"/>
<dbReference type="AlphaFoldDB" id="A0A151QN62"/>
<sequence length="107" mass="12572">MTTNLVETINFILRKTTNLPISAIIMLKYKRCNSLFIQRGKEVDAKLRVGQVYTKIINRAMRDAKSKANSHHVLEFDRRNICFLVQEMINLREGRSTRTFTVRLDEK</sequence>
<reference evidence="1" key="1">
    <citation type="journal article" date="2012" name="Nat. Biotechnol.">
        <title>Draft genome sequence of pigeonpea (Cajanus cajan), an orphan legume crop of resource-poor farmers.</title>
        <authorList>
            <person name="Varshney R.K."/>
            <person name="Chen W."/>
            <person name="Li Y."/>
            <person name="Bharti A.K."/>
            <person name="Saxena R.K."/>
            <person name="Schlueter J.A."/>
            <person name="Donoghue M.T."/>
            <person name="Azam S."/>
            <person name="Fan G."/>
            <person name="Whaley A.M."/>
            <person name="Farmer A.D."/>
            <person name="Sheridan J."/>
            <person name="Iwata A."/>
            <person name="Tuteja R."/>
            <person name="Penmetsa R.V."/>
            <person name="Wu W."/>
            <person name="Upadhyaya H.D."/>
            <person name="Yang S.P."/>
            <person name="Shah T."/>
            <person name="Saxena K.B."/>
            <person name="Michael T."/>
            <person name="McCombie W.R."/>
            <person name="Yang B."/>
            <person name="Zhang G."/>
            <person name="Yang H."/>
            <person name="Wang J."/>
            <person name="Spillane C."/>
            <person name="Cook D.R."/>
            <person name="May G.D."/>
            <person name="Xu X."/>
            <person name="Jackson S.A."/>
        </authorList>
    </citation>
    <scope>NUCLEOTIDE SEQUENCE [LARGE SCALE GENOMIC DNA]</scope>
</reference>
<accession>A0A151QN62</accession>
<organism evidence="1 2">
    <name type="scientific">Cajanus cajan</name>
    <name type="common">Pigeon pea</name>
    <name type="synonym">Cajanus indicus</name>
    <dbReference type="NCBI Taxonomy" id="3821"/>
    <lineage>
        <taxon>Eukaryota</taxon>
        <taxon>Viridiplantae</taxon>
        <taxon>Streptophyta</taxon>
        <taxon>Embryophyta</taxon>
        <taxon>Tracheophyta</taxon>
        <taxon>Spermatophyta</taxon>
        <taxon>Magnoliopsida</taxon>
        <taxon>eudicotyledons</taxon>
        <taxon>Gunneridae</taxon>
        <taxon>Pentapetalae</taxon>
        <taxon>rosids</taxon>
        <taxon>fabids</taxon>
        <taxon>Fabales</taxon>
        <taxon>Fabaceae</taxon>
        <taxon>Papilionoideae</taxon>
        <taxon>50 kb inversion clade</taxon>
        <taxon>NPAAA clade</taxon>
        <taxon>indigoferoid/millettioid clade</taxon>
        <taxon>Phaseoleae</taxon>
        <taxon>Cajanus</taxon>
    </lineage>
</organism>
<dbReference type="Proteomes" id="UP000075243">
    <property type="component" value="Unassembled WGS sequence"/>
</dbReference>
<keyword evidence="2" id="KW-1185">Reference proteome</keyword>